<dbReference type="PANTHER" id="PTHR47926:SF404">
    <property type="entry name" value="(PPR) REPEAT-CONTAINING PROTEIN, PUTATIVE-RELATED"/>
    <property type="match status" value="1"/>
</dbReference>
<dbReference type="AlphaFoldDB" id="A0AAW1GVV3"/>
<dbReference type="Pfam" id="PF12854">
    <property type="entry name" value="PPR_1"/>
    <property type="match status" value="1"/>
</dbReference>
<dbReference type="Gene3D" id="1.25.40.10">
    <property type="entry name" value="Tetratricopeptide repeat domain"/>
    <property type="match status" value="6"/>
</dbReference>
<proteinExistence type="predicted"/>
<keyword evidence="1" id="KW-0677">Repeat</keyword>
<protein>
    <recommendedName>
        <fullName evidence="5">Chlororespiratory reduction 4</fullName>
    </recommendedName>
</protein>
<dbReference type="PANTHER" id="PTHR47926">
    <property type="entry name" value="PENTATRICOPEPTIDE REPEAT-CONTAINING PROTEIN"/>
    <property type="match status" value="1"/>
</dbReference>
<name>A0AAW1GVV3_SAPOF</name>
<dbReference type="PROSITE" id="PS51375">
    <property type="entry name" value="PPR"/>
    <property type="match status" value="8"/>
</dbReference>
<feature type="repeat" description="PPR" evidence="2">
    <location>
        <begin position="202"/>
        <end position="232"/>
    </location>
</feature>
<feature type="repeat" description="PPR" evidence="2">
    <location>
        <begin position="434"/>
        <end position="468"/>
    </location>
</feature>
<dbReference type="InterPro" id="IPR011990">
    <property type="entry name" value="TPR-like_helical_dom_sf"/>
</dbReference>
<dbReference type="InterPro" id="IPR046960">
    <property type="entry name" value="PPR_At4g14850-like_plant"/>
</dbReference>
<dbReference type="EMBL" id="JBDFQZ010000013">
    <property type="protein sequence ID" value="KAK9667896.1"/>
    <property type="molecule type" value="Genomic_DNA"/>
</dbReference>
<dbReference type="EMBL" id="JBDFQZ010000013">
    <property type="protein sequence ID" value="KAK9667897.1"/>
    <property type="molecule type" value="Genomic_DNA"/>
</dbReference>
<evidence type="ECO:0000256" key="2">
    <source>
        <dbReference type="PROSITE-ProRule" id="PRU00708"/>
    </source>
</evidence>
<feature type="repeat" description="PPR" evidence="2">
    <location>
        <begin position="78"/>
        <end position="108"/>
    </location>
</feature>
<evidence type="ECO:0008006" key="5">
    <source>
        <dbReference type="Google" id="ProtNLM"/>
    </source>
</evidence>
<evidence type="ECO:0000313" key="4">
    <source>
        <dbReference type="Proteomes" id="UP001443914"/>
    </source>
</evidence>
<dbReference type="Proteomes" id="UP001443914">
    <property type="component" value="Unassembled WGS sequence"/>
</dbReference>
<comment type="caution">
    <text evidence="3">The sequence shown here is derived from an EMBL/GenBank/DDBJ whole genome shotgun (WGS) entry which is preliminary data.</text>
</comment>
<reference evidence="3 4" key="1">
    <citation type="submission" date="2024-03" db="EMBL/GenBank/DDBJ databases">
        <title>WGS assembly of Saponaria officinalis var. Norfolk2.</title>
        <authorList>
            <person name="Jenkins J."/>
            <person name="Shu S."/>
            <person name="Grimwood J."/>
            <person name="Barry K."/>
            <person name="Goodstein D."/>
            <person name="Schmutz J."/>
            <person name="Leebens-Mack J."/>
            <person name="Osbourn A."/>
        </authorList>
    </citation>
    <scope>NUCLEOTIDE SEQUENCE [LARGE SCALE GENOMIC DNA]</scope>
    <source>
        <strain evidence="4">cv. Norfolk2</strain>
        <strain evidence="3">JIC</strain>
        <tissue evidence="3">Leaf</tissue>
    </source>
</reference>
<dbReference type="Pfam" id="PF20431">
    <property type="entry name" value="E_motif"/>
    <property type="match status" value="1"/>
</dbReference>
<accession>A0AAW1GVV3</accession>
<feature type="repeat" description="PPR" evidence="2">
    <location>
        <begin position="401"/>
        <end position="431"/>
    </location>
</feature>
<feature type="repeat" description="PPR" evidence="2">
    <location>
        <begin position="109"/>
        <end position="143"/>
    </location>
</feature>
<evidence type="ECO:0000313" key="3">
    <source>
        <dbReference type="EMBL" id="KAK9667897.1"/>
    </source>
</evidence>
<evidence type="ECO:0000256" key="1">
    <source>
        <dbReference type="ARBA" id="ARBA00022737"/>
    </source>
</evidence>
<feature type="repeat" description="PPR" evidence="2">
    <location>
        <begin position="535"/>
        <end position="569"/>
    </location>
</feature>
<dbReference type="NCBIfam" id="TIGR00756">
    <property type="entry name" value="PPR"/>
    <property type="match status" value="10"/>
</dbReference>
<dbReference type="GO" id="GO:0048731">
    <property type="term" value="P:system development"/>
    <property type="evidence" value="ECO:0007669"/>
    <property type="project" value="UniProtKB-ARBA"/>
</dbReference>
<dbReference type="InterPro" id="IPR046848">
    <property type="entry name" value="E_motif"/>
</dbReference>
<dbReference type="GO" id="GO:0009451">
    <property type="term" value="P:RNA modification"/>
    <property type="evidence" value="ECO:0007669"/>
    <property type="project" value="InterPro"/>
</dbReference>
<dbReference type="FunFam" id="1.25.40.10:FF:000090">
    <property type="entry name" value="Pentatricopeptide repeat-containing protein, chloroplastic"/>
    <property type="match status" value="1"/>
</dbReference>
<dbReference type="InterPro" id="IPR002885">
    <property type="entry name" value="PPR_rpt"/>
</dbReference>
<dbReference type="Pfam" id="PF13041">
    <property type="entry name" value="PPR_2"/>
    <property type="match status" value="2"/>
</dbReference>
<organism evidence="3 4">
    <name type="scientific">Saponaria officinalis</name>
    <name type="common">Common soapwort</name>
    <name type="synonym">Lychnis saponaria</name>
    <dbReference type="NCBI Taxonomy" id="3572"/>
    <lineage>
        <taxon>Eukaryota</taxon>
        <taxon>Viridiplantae</taxon>
        <taxon>Streptophyta</taxon>
        <taxon>Embryophyta</taxon>
        <taxon>Tracheophyta</taxon>
        <taxon>Spermatophyta</taxon>
        <taxon>Magnoliopsida</taxon>
        <taxon>eudicotyledons</taxon>
        <taxon>Gunneridae</taxon>
        <taxon>Pentapetalae</taxon>
        <taxon>Caryophyllales</taxon>
        <taxon>Caryophyllaceae</taxon>
        <taxon>Caryophylleae</taxon>
        <taxon>Saponaria</taxon>
    </lineage>
</organism>
<dbReference type="GO" id="GO:0003723">
    <property type="term" value="F:RNA binding"/>
    <property type="evidence" value="ECO:0007669"/>
    <property type="project" value="InterPro"/>
</dbReference>
<feature type="repeat" description="PPR" evidence="2">
    <location>
        <begin position="171"/>
        <end position="201"/>
    </location>
</feature>
<sequence>MPKIPQSVRNLARKIPTKLINNVHYHTTSSKSHQNLSTTRRLNLNNNDSKLLWCLCNGDLHHARQLLDEMPQRGFESKIVTWTSLLSKFAKEGLVDEARALFDILPDKNVVTCNAMLGGYVQCGRLVEACGFFERMQEKNVVSWSSMLNGLMKFGRVEEAKAFFEEMPVRNVVSWNTMIGGLAKNGDLVGARSVFDAMSIRDLVSWNTMIDGYVGSCMMDEAKALFDRMEETNVVTWTTLISGYCRDGDVWSAYDLFRRMPVKNVVSWTAMIGGYSWNGYYEEAISLFLEMRSRGGVSPNVETFVSLAYACAGVGFRGLCMQLHAHLITNCLGYHDDDGRLSHGLICMYTRCGLIDYAELVFLKISRIQTTQCCNTMINGYVQKDELEKAKHVFDVMPARDKISWTSVITGYFNVNRVGEACKLFNDMPKTERDAVAWTAMISGHVQNELFSEAMYLFSKMQMHGLMPLRATYASLLGAAGATAHVDRGRQLHSLLIKTHATLDLILGNSLISMYGKCGQINDAFQIFSNMSYKDTISWNSMIMGFSNHGLATEALSLFDHMIKSRIKPNSVTFLGILSACSHTGLVDEGWMIYKAMSDIYGIHPGTEHNICMINLLGRAGKVEEAEQFVLNLPFKQDIAILGALLGVCGINEGNAEIANRTSQRLLELDPVNAAGHIVVCNLRASVGRYGEEGMLRNEMRLKGVRKAPGFSWVSSGKDTRVFLSGDLAQVRDDDM</sequence>
<keyword evidence="4" id="KW-1185">Reference proteome</keyword>
<dbReference type="FunFam" id="1.25.40.10:FF:000125">
    <property type="entry name" value="Pentatricopeptide repeat-containing protein"/>
    <property type="match status" value="1"/>
</dbReference>
<dbReference type="Pfam" id="PF01535">
    <property type="entry name" value="PPR"/>
    <property type="match status" value="11"/>
</dbReference>
<feature type="repeat" description="PPR" evidence="2">
    <location>
        <begin position="233"/>
        <end position="267"/>
    </location>
</feature>
<gene>
    <name evidence="3" type="ORF">RND81_13G018800</name>
</gene>